<proteinExistence type="predicted"/>
<keyword evidence="2" id="KW-1185">Reference proteome</keyword>
<evidence type="ECO:0000313" key="2">
    <source>
        <dbReference type="Proteomes" id="UP001607303"/>
    </source>
</evidence>
<accession>A0ABD2C3W1</accession>
<sequence>MLLESLMRTCWLGCCDRGVRTYLCQLCGDSRICSPTIGILTVLEQQQQQQEQQQQQQLRLKVYFQDNEYMDNYVGVHSPPACATYH</sequence>
<comment type="caution">
    <text evidence="1">The sequence shown here is derived from an EMBL/GenBank/DDBJ whole genome shotgun (WGS) entry which is preliminary data.</text>
</comment>
<protein>
    <submittedName>
        <fullName evidence="1">Uncharacterized protein</fullName>
    </submittedName>
</protein>
<reference evidence="1 2" key="1">
    <citation type="journal article" date="2024" name="Ann. Entomol. Soc. Am.">
        <title>Genomic analyses of the southern and eastern yellowjacket wasps (Hymenoptera: Vespidae) reveal evolutionary signatures of social life.</title>
        <authorList>
            <person name="Catto M.A."/>
            <person name="Caine P.B."/>
            <person name="Orr S.E."/>
            <person name="Hunt B.G."/>
            <person name="Goodisman M.A.D."/>
        </authorList>
    </citation>
    <scope>NUCLEOTIDE SEQUENCE [LARGE SCALE GENOMIC DNA]</scope>
    <source>
        <strain evidence="1">232</strain>
        <tissue evidence="1">Head and thorax</tissue>
    </source>
</reference>
<organism evidence="1 2">
    <name type="scientific">Vespula maculifrons</name>
    <name type="common">Eastern yellow jacket</name>
    <name type="synonym">Wasp</name>
    <dbReference type="NCBI Taxonomy" id="7453"/>
    <lineage>
        <taxon>Eukaryota</taxon>
        <taxon>Metazoa</taxon>
        <taxon>Ecdysozoa</taxon>
        <taxon>Arthropoda</taxon>
        <taxon>Hexapoda</taxon>
        <taxon>Insecta</taxon>
        <taxon>Pterygota</taxon>
        <taxon>Neoptera</taxon>
        <taxon>Endopterygota</taxon>
        <taxon>Hymenoptera</taxon>
        <taxon>Apocrita</taxon>
        <taxon>Aculeata</taxon>
        <taxon>Vespoidea</taxon>
        <taxon>Vespidae</taxon>
        <taxon>Vespinae</taxon>
        <taxon>Vespula</taxon>
    </lineage>
</organism>
<dbReference type="EMBL" id="JAYRBN010000061">
    <property type="protein sequence ID" value="KAL2739731.1"/>
    <property type="molecule type" value="Genomic_DNA"/>
</dbReference>
<evidence type="ECO:0000313" key="1">
    <source>
        <dbReference type="EMBL" id="KAL2739731.1"/>
    </source>
</evidence>
<gene>
    <name evidence="1" type="ORF">V1477_011120</name>
</gene>
<name>A0ABD2C3W1_VESMC</name>
<dbReference type="Proteomes" id="UP001607303">
    <property type="component" value="Unassembled WGS sequence"/>
</dbReference>
<dbReference type="AlphaFoldDB" id="A0ABD2C3W1"/>